<organism evidence="1">
    <name type="scientific">Zea mays</name>
    <name type="common">Maize</name>
    <dbReference type="NCBI Taxonomy" id="4577"/>
    <lineage>
        <taxon>Eukaryota</taxon>
        <taxon>Viridiplantae</taxon>
        <taxon>Streptophyta</taxon>
        <taxon>Embryophyta</taxon>
        <taxon>Tracheophyta</taxon>
        <taxon>Spermatophyta</taxon>
        <taxon>Magnoliopsida</taxon>
        <taxon>Liliopsida</taxon>
        <taxon>Poales</taxon>
        <taxon>Poaceae</taxon>
        <taxon>PACMAD clade</taxon>
        <taxon>Panicoideae</taxon>
        <taxon>Andropogonodae</taxon>
        <taxon>Andropogoneae</taxon>
        <taxon>Tripsacinae</taxon>
        <taxon>Zea</taxon>
    </lineage>
</organism>
<name>A0A1D6M7M4_MAIZE</name>
<reference evidence="1" key="1">
    <citation type="submission" date="2015-12" db="EMBL/GenBank/DDBJ databases">
        <title>Update maize B73 reference genome by single molecule sequencing technologies.</title>
        <authorList>
            <consortium name="Maize Genome Sequencing Project"/>
            <person name="Ware D."/>
        </authorList>
    </citation>
    <scope>NUCLEOTIDE SEQUENCE</scope>
    <source>
        <tissue evidence="1">Seedling</tissue>
    </source>
</reference>
<dbReference type="InParanoid" id="A0A1D6M7M4"/>
<proteinExistence type="predicted"/>
<dbReference type="SMR" id="A0A1D6M7M4"/>
<gene>
    <name evidence="1" type="ORF">ZEAMMB73_Zm00001d038633</name>
</gene>
<sequence length="96" mass="10698">MACRFSILLAIATLAMMFAVDQEHSGDDFSFTLKEGPTVTWTLDTKAPLKYPFCIRFIIKSSSYGITNNVILPISRPAPSAYDHPLMTNNLSKELI</sequence>
<accession>A0A1D6M7M4</accession>
<dbReference type="AlphaFoldDB" id="A0A1D6M7M4"/>
<evidence type="ECO:0000313" key="1">
    <source>
        <dbReference type="EMBL" id="AQK87051.1"/>
    </source>
</evidence>
<protein>
    <submittedName>
        <fullName evidence="1">Uncharacterized protein</fullName>
    </submittedName>
</protein>
<dbReference type="EMBL" id="CM000782">
    <property type="protein sequence ID" value="AQK87051.1"/>
    <property type="molecule type" value="Genomic_DNA"/>
</dbReference>